<feature type="non-terminal residue" evidence="2">
    <location>
        <position position="1"/>
    </location>
</feature>
<feature type="compositionally biased region" description="Basic residues" evidence="1">
    <location>
        <begin position="1"/>
        <end position="15"/>
    </location>
</feature>
<dbReference type="EMBL" id="CADCWL010000227">
    <property type="protein sequence ID" value="CAA9581690.1"/>
    <property type="molecule type" value="Genomic_DNA"/>
</dbReference>
<accession>A0A6J4VKU5</accession>
<feature type="compositionally biased region" description="Basic and acidic residues" evidence="1">
    <location>
        <begin position="19"/>
        <end position="28"/>
    </location>
</feature>
<organism evidence="2">
    <name type="scientific">uncultured Thermomicrobiales bacterium</name>
    <dbReference type="NCBI Taxonomy" id="1645740"/>
    <lineage>
        <taxon>Bacteria</taxon>
        <taxon>Pseudomonadati</taxon>
        <taxon>Thermomicrobiota</taxon>
        <taxon>Thermomicrobia</taxon>
        <taxon>Thermomicrobiales</taxon>
        <taxon>environmental samples</taxon>
    </lineage>
</organism>
<reference evidence="2" key="1">
    <citation type="submission" date="2020-02" db="EMBL/GenBank/DDBJ databases">
        <authorList>
            <person name="Meier V. D."/>
        </authorList>
    </citation>
    <scope>NUCLEOTIDE SEQUENCE</scope>
    <source>
        <strain evidence="2">AVDCRST_MAG19</strain>
    </source>
</reference>
<protein>
    <submittedName>
        <fullName evidence="2">Uncharacterized protein</fullName>
    </submittedName>
</protein>
<dbReference type="AlphaFoldDB" id="A0A6J4VKU5"/>
<feature type="non-terminal residue" evidence="2">
    <location>
        <position position="28"/>
    </location>
</feature>
<evidence type="ECO:0000313" key="2">
    <source>
        <dbReference type="EMBL" id="CAA9581690.1"/>
    </source>
</evidence>
<feature type="region of interest" description="Disordered" evidence="1">
    <location>
        <begin position="1"/>
        <end position="28"/>
    </location>
</feature>
<name>A0A6J4VKU5_9BACT</name>
<sequence length="28" mass="3171">VRRPGRATRRARPFGRGKPGADRRPRAV</sequence>
<proteinExistence type="predicted"/>
<gene>
    <name evidence="2" type="ORF">AVDCRST_MAG19-4080</name>
</gene>
<evidence type="ECO:0000256" key="1">
    <source>
        <dbReference type="SAM" id="MobiDB-lite"/>
    </source>
</evidence>